<dbReference type="Proteomes" id="UP000523007">
    <property type="component" value="Unassembled WGS sequence"/>
</dbReference>
<proteinExistence type="predicted"/>
<evidence type="ECO:0000313" key="1">
    <source>
        <dbReference type="EMBL" id="MBB4929190.1"/>
    </source>
</evidence>
<comment type="caution">
    <text evidence="2">The sequence shown here is derived from an EMBL/GenBank/DDBJ whole genome shotgun (WGS) entry which is preliminary data.</text>
</comment>
<keyword evidence="3" id="KW-1185">Reference proteome</keyword>
<sequence length="99" mass="10422">MHPMPEITAIHILAALSETAPPDVVIALSDDERVLVGSAADMRHPWRGHWQATLVATRTEIAAALSPQQRRDLDAIDALADTLTTHAATLLSAPAAAAA</sequence>
<dbReference type="AlphaFoldDB" id="A0A7W7RMI5"/>
<dbReference type="RefSeq" id="WP_184573468.1">
    <property type="nucleotide sequence ID" value="NZ_JACHJT010000001.1"/>
</dbReference>
<gene>
    <name evidence="1" type="ORF">F4561_000010</name>
    <name evidence="2" type="ORF">F4561_005608</name>
</gene>
<evidence type="ECO:0000313" key="2">
    <source>
        <dbReference type="EMBL" id="MBB4934714.1"/>
    </source>
</evidence>
<accession>A0A7W7RMI5</accession>
<dbReference type="EMBL" id="JACHJT010000001">
    <property type="protein sequence ID" value="MBB4929190.1"/>
    <property type="molecule type" value="Genomic_DNA"/>
</dbReference>
<name>A0A7W7RMI5_9ACTN</name>
<organism evidence="2 3">
    <name type="scientific">Lipingzhangella halophila</name>
    <dbReference type="NCBI Taxonomy" id="1783352"/>
    <lineage>
        <taxon>Bacteria</taxon>
        <taxon>Bacillati</taxon>
        <taxon>Actinomycetota</taxon>
        <taxon>Actinomycetes</taxon>
        <taxon>Streptosporangiales</taxon>
        <taxon>Nocardiopsidaceae</taxon>
        <taxon>Lipingzhangella</taxon>
    </lineage>
</organism>
<evidence type="ECO:0000313" key="3">
    <source>
        <dbReference type="Proteomes" id="UP000523007"/>
    </source>
</evidence>
<protein>
    <submittedName>
        <fullName evidence="2">Uncharacterized protein</fullName>
    </submittedName>
</protein>
<reference evidence="2 3" key="1">
    <citation type="submission" date="2020-08" db="EMBL/GenBank/DDBJ databases">
        <title>Sequencing the genomes of 1000 actinobacteria strains.</title>
        <authorList>
            <person name="Klenk H.-P."/>
        </authorList>
    </citation>
    <scope>NUCLEOTIDE SEQUENCE [LARGE SCALE GENOMIC DNA]</scope>
    <source>
        <strain evidence="2 3">DSM 102030</strain>
    </source>
</reference>
<dbReference type="EMBL" id="JACHJT010000002">
    <property type="protein sequence ID" value="MBB4934714.1"/>
    <property type="molecule type" value="Genomic_DNA"/>
</dbReference>